<keyword evidence="3" id="KW-1185">Reference proteome</keyword>
<evidence type="ECO:0000313" key="3">
    <source>
        <dbReference type="Proteomes" id="UP001282474"/>
    </source>
</evidence>
<reference evidence="2 3" key="1">
    <citation type="journal article" date="2023" name="Microb. Genom.">
        <title>Mesoterricola silvestris gen. nov., sp. nov., Mesoterricola sediminis sp. nov., Geothrix oryzae sp. nov., Geothrix edaphica sp. nov., Geothrix rubra sp. nov., and Geothrix limicola sp. nov., six novel members of Acidobacteriota isolated from soils.</title>
        <authorList>
            <person name="Weisberg A.J."/>
            <person name="Pearce E."/>
            <person name="Kramer C.G."/>
            <person name="Chang J.H."/>
            <person name="Clarke C.R."/>
        </authorList>
    </citation>
    <scope>NUCLEOTIDE SEQUENCE [LARGE SCALE GENOMIC DNA]</scope>
    <source>
        <strain evidence="2 3">NE20-4-1</strain>
    </source>
</reference>
<sequence length="95" mass="10747">MTDDVVQDKHPTPSERPYGTMGLMESYQPRQGRLTAEQTAMLLGITRENLRLLVHRGQLHRVGGSPRRPQFDVAEVTDLHATRMQRTNSPALTQP</sequence>
<proteinExistence type="predicted"/>
<name>A0ABU4MLE3_9ACTN</name>
<dbReference type="RefSeq" id="WP_237269796.1">
    <property type="nucleotide sequence ID" value="NZ_JABXWI010000001.1"/>
</dbReference>
<feature type="compositionally biased region" description="Basic and acidic residues" evidence="1">
    <location>
        <begin position="1"/>
        <end position="13"/>
    </location>
</feature>
<evidence type="ECO:0008006" key="4">
    <source>
        <dbReference type="Google" id="ProtNLM"/>
    </source>
</evidence>
<dbReference type="EMBL" id="JARAWJ010000005">
    <property type="protein sequence ID" value="MDX3037279.1"/>
    <property type="molecule type" value="Genomic_DNA"/>
</dbReference>
<organism evidence="2 3">
    <name type="scientific">Streptomyces caniscabiei</name>
    <dbReference type="NCBI Taxonomy" id="2746961"/>
    <lineage>
        <taxon>Bacteria</taxon>
        <taxon>Bacillati</taxon>
        <taxon>Actinomycetota</taxon>
        <taxon>Actinomycetes</taxon>
        <taxon>Kitasatosporales</taxon>
        <taxon>Streptomycetaceae</taxon>
        <taxon>Streptomyces</taxon>
    </lineage>
</organism>
<feature type="region of interest" description="Disordered" evidence="1">
    <location>
        <begin position="1"/>
        <end position="22"/>
    </location>
</feature>
<evidence type="ECO:0000256" key="1">
    <source>
        <dbReference type="SAM" id="MobiDB-lite"/>
    </source>
</evidence>
<protein>
    <recommendedName>
        <fullName evidence="4">Helix-turn-helix domain-containing protein</fullName>
    </recommendedName>
</protein>
<accession>A0ABU4MLE3</accession>
<comment type="caution">
    <text evidence="2">The sequence shown here is derived from an EMBL/GenBank/DDBJ whole genome shotgun (WGS) entry which is preliminary data.</text>
</comment>
<evidence type="ECO:0000313" key="2">
    <source>
        <dbReference type="EMBL" id="MDX3037279.1"/>
    </source>
</evidence>
<gene>
    <name evidence="2" type="ORF">PV383_08865</name>
</gene>
<dbReference type="Proteomes" id="UP001282474">
    <property type="component" value="Unassembled WGS sequence"/>
</dbReference>